<dbReference type="AlphaFoldDB" id="A0A8J2NUL2"/>
<evidence type="ECO:0000313" key="3">
    <source>
        <dbReference type="Proteomes" id="UP000708208"/>
    </source>
</evidence>
<protein>
    <recommendedName>
        <fullName evidence="1">F-box domain-containing protein</fullName>
    </recommendedName>
</protein>
<gene>
    <name evidence="2" type="ORF">AFUS01_LOCUS15741</name>
</gene>
<evidence type="ECO:0000259" key="1">
    <source>
        <dbReference type="Pfam" id="PF00646"/>
    </source>
</evidence>
<reference evidence="2" key="1">
    <citation type="submission" date="2021-06" db="EMBL/GenBank/DDBJ databases">
        <authorList>
            <person name="Hodson N. C."/>
            <person name="Mongue J. A."/>
            <person name="Jaron S. K."/>
        </authorList>
    </citation>
    <scope>NUCLEOTIDE SEQUENCE</scope>
</reference>
<organism evidence="2 3">
    <name type="scientific">Allacma fusca</name>
    <dbReference type="NCBI Taxonomy" id="39272"/>
    <lineage>
        <taxon>Eukaryota</taxon>
        <taxon>Metazoa</taxon>
        <taxon>Ecdysozoa</taxon>
        <taxon>Arthropoda</taxon>
        <taxon>Hexapoda</taxon>
        <taxon>Collembola</taxon>
        <taxon>Symphypleona</taxon>
        <taxon>Sminthuridae</taxon>
        <taxon>Allacma</taxon>
    </lineage>
</organism>
<feature type="domain" description="F-box" evidence="1">
    <location>
        <begin position="1"/>
        <end position="29"/>
    </location>
</feature>
<accession>A0A8J2NUL2</accession>
<name>A0A8J2NUL2_9HEXA</name>
<keyword evidence="3" id="KW-1185">Reference proteome</keyword>
<dbReference type="Proteomes" id="UP000708208">
    <property type="component" value="Unassembled WGS sequence"/>
</dbReference>
<evidence type="ECO:0000313" key="2">
    <source>
        <dbReference type="EMBL" id="CAG7726858.1"/>
    </source>
</evidence>
<dbReference type="EMBL" id="CAJVCH010140850">
    <property type="protein sequence ID" value="CAG7726858.1"/>
    <property type="molecule type" value="Genomic_DNA"/>
</dbReference>
<dbReference type="InterPro" id="IPR001810">
    <property type="entry name" value="F-box_dom"/>
</dbReference>
<dbReference type="Pfam" id="PF00646">
    <property type="entry name" value="F-box"/>
    <property type="match status" value="1"/>
</dbReference>
<comment type="caution">
    <text evidence="2">The sequence shown here is derived from an EMBL/GenBank/DDBJ whole genome shotgun (WGS) entry which is preliminary data.</text>
</comment>
<feature type="non-terminal residue" evidence="2">
    <location>
        <position position="1"/>
    </location>
</feature>
<sequence>ILKEIFRHLSPGDLERCRDVNTIWRSIADPMFVDYQIIWISARTMSVKIRMGYGDQQIEERSSTIEAEMEYLKNMKPPIFIDLTLDFSEQLQFSHSEKRICREFVTRFGPMVYKLTHKQVGINHVASFFLCGYSQDDGTGSDFGIYCRDFPNAEELRLSCGFWAQFVCRHDNFWVNLNVQKFYFEPFNTKFENFTATRLLEVVPNVREIYCLPLTMVEELRQMKKLHLLRSVEYYEHYFRDSVTRGMDPLVEVKLKIASMLIGTPHLQSNREIIFVNQNKQNFKKLLELGKNTMEHLIVRPLKTEDLISFPKEMPGVKKITLWSRVNRGYLYFRKGEDLDKLFPNLNTISFKDFSVHTWAEFEGSWLPGGIFYSEKLRQKIKYLKYAVESSNPQTCPQNLLDKFTAVERLDIEKEDFTSGILFRP</sequence>
<proteinExistence type="predicted"/>